<proteinExistence type="predicted"/>
<evidence type="ECO:0000313" key="5">
    <source>
        <dbReference type="Proteomes" id="UP001156196"/>
    </source>
</evidence>
<feature type="compositionally biased region" description="Basic and acidic residues" evidence="1">
    <location>
        <begin position="275"/>
        <end position="284"/>
    </location>
</feature>
<dbReference type="GeneID" id="4845906"/>
<dbReference type="EMBL" id="CP109831">
    <property type="protein sequence ID" value="UYU18052.1"/>
    <property type="molecule type" value="Genomic_DNA"/>
</dbReference>
<accession>A0AAX3E7F5</accession>
<dbReference type="Pfam" id="PF25939">
    <property type="entry name" value="DUF7982"/>
    <property type="match status" value="1"/>
</dbReference>
<dbReference type="GeneID" id="76731252"/>
<keyword evidence="2" id="KW-1133">Transmembrane helix</keyword>
<evidence type="ECO:0000256" key="1">
    <source>
        <dbReference type="SAM" id="MobiDB-lite"/>
    </source>
</evidence>
<keyword evidence="5" id="KW-1185">Reference proteome</keyword>
<dbReference type="KEGG" id="msum:OH143_10130"/>
<feature type="transmembrane region" description="Helical" evidence="2">
    <location>
        <begin position="35"/>
        <end position="56"/>
    </location>
</feature>
<evidence type="ECO:0000259" key="3">
    <source>
        <dbReference type="Pfam" id="PF25939"/>
    </source>
</evidence>
<name>A0AAX3E7F5_9EURY</name>
<organism evidence="4 5">
    <name type="scientific">Methanoculleus submarinus</name>
    <dbReference type="NCBI Taxonomy" id="204050"/>
    <lineage>
        <taxon>Archaea</taxon>
        <taxon>Methanobacteriati</taxon>
        <taxon>Methanobacteriota</taxon>
        <taxon>Stenosarchaea group</taxon>
        <taxon>Methanomicrobia</taxon>
        <taxon>Methanomicrobiales</taxon>
        <taxon>Methanomicrobiaceae</taxon>
        <taxon>Methanoculleus</taxon>
    </lineage>
</organism>
<feature type="domain" description="DUF7982" evidence="3">
    <location>
        <begin position="11"/>
        <end position="241"/>
    </location>
</feature>
<sequence>MSEHNDPYLAALALLAVAAGALALALLTNRGDLTSATLVFTGMGCAVTAIFLLTLYKGEPLEPELTSLLATQGTINTATLCADLGIRGNARFMPVQNGAQPEVIQYIPVSEGILPPGYEYDSSFILDGKNAGIVITPASLPLIRWLYEKRRLRLPGEEVNLPELMRSTVIGVLELADRIEVEENGDTVALTLSGYRLTQGCLQVRAASPKCCTMVGCPVCSLLATMTAQALNRTCTMVRSDVDPRKRSVRLILSLEPKGDSDRIEQEDEGALPEEPGRTVDMQRHQPPASSPDQWG</sequence>
<evidence type="ECO:0000256" key="2">
    <source>
        <dbReference type="SAM" id="Phobius"/>
    </source>
</evidence>
<dbReference type="InterPro" id="IPR058288">
    <property type="entry name" value="DUF7982"/>
</dbReference>
<gene>
    <name evidence="4" type="ORF">OH143_10130</name>
</gene>
<reference evidence="4" key="1">
    <citation type="submission" date="2022-10" db="EMBL/GenBank/DDBJ databases">
        <title>Complete genome of Methanoculleus submarinus DSM 15122.</title>
        <authorList>
            <person name="Chen S.-C."/>
            <person name="Lai S.-J."/>
            <person name="You Y.-T."/>
        </authorList>
    </citation>
    <scope>NUCLEOTIDE SEQUENCE</scope>
    <source>
        <strain evidence="4">DSM 15122</strain>
    </source>
</reference>
<protein>
    <recommendedName>
        <fullName evidence="3">DUF7982 domain-containing protein</fullName>
    </recommendedName>
</protein>
<keyword evidence="2" id="KW-0472">Membrane</keyword>
<evidence type="ECO:0000313" key="4">
    <source>
        <dbReference type="EMBL" id="UYU18052.1"/>
    </source>
</evidence>
<dbReference type="Proteomes" id="UP001156196">
    <property type="component" value="Chromosome"/>
</dbReference>
<feature type="region of interest" description="Disordered" evidence="1">
    <location>
        <begin position="254"/>
        <end position="296"/>
    </location>
</feature>
<keyword evidence="2" id="KW-0812">Transmembrane</keyword>
<dbReference type="RefSeq" id="WP_011843524.1">
    <property type="nucleotide sequence ID" value="NZ_CP109831.1"/>
</dbReference>
<dbReference type="AlphaFoldDB" id="A0AAX3E7F5"/>